<dbReference type="AlphaFoldDB" id="A0A174RKR3"/>
<dbReference type="EMBL" id="VOHW01000004">
    <property type="protein sequence ID" value="TWV62325.1"/>
    <property type="molecule type" value="Genomic_DNA"/>
</dbReference>
<name>A0A174RKR3_PARDI</name>
<dbReference type="GO" id="GO:0003676">
    <property type="term" value="F:nucleic acid binding"/>
    <property type="evidence" value="ECO:0007669"/>
    <property type="project" value="InterPro"/>
</dbReference>
<reference evidence="3" key="2">
    <citation type="submission" date="2021-10" db="EMBL/GenBank/DDBJ databases">
        <title>Collection of gut derived symbiotic bacterial strains cultured from healthy donors.</title>
        <authorList>
            <person name="Lin H."/>
            <person name="Littmann E."/>
            <person name="Kohout C."/>
            <person name="Pamer E.G."/>
        </authorList>
    </citation>
    <scope>NUCLEOTIDE SEQUENCE</scope>
    <source>
        <strain evidence="3">DFI.2.94</strain>
    </source>
</reference>
<evidence type="ECO:0000313" key="4">
    <source>
        <dbReference type="EMBL" id="TWV62325.1"/>
    </source>
</evidence>
<protein>
    <submittedName>
        <fullName evidence="4">DUF1016 domain-containing protein</fullName>
    </submittedName>
    <submittedName>
        <fullName evidence="3">PDDEXK nuclease domain-containing protein</fullName>
    </submittedName>
</protein>
<evidence type="ECO:0000313" key="5">
    <source>
        <dbReference type="Proteomes" id="UP000315827"/>
    </source>
</evidence>
<dbReference type="InterPro" id="IPR041527">
    <property type="entry name" value="YhcG_N"/>
</dbReference>
<proteinExistence type="predicted"/>
<dbReference type="Pfam" id="PF06250">
    <property type="entry name" value="YhcG_C"/>
    <property type="match status" value="1"/>
</dbReference>
<evidence type="ECO:0000259" key="1">
    <source>
        <dbReference type="Pfam" id="PF06250"/>
    </source>
</evidence>
<dbReference type="EMBL" id="JAJCNI010000011">
    <property type="protein sequence ID" value="MCB6518292.1"/>
    <property type="molecule type" value="Genomic_DNA"/>
</dbReference>
<organism evidence="4 5">
    <name type="scientific">Parabacteroides distasonis</name>
    <dbReference type="NCBI Taxonomy" id="823"/>
    <lineage>
        <taxon>Bacteria</taxon>
        <taxon>Pseudomonadati</taxon>
        <taxon>Bacteroidota</taxon>
        <taxon>Bacteroidia</taxon>
        <taxon>Bacteroidales</taxon>
        <taxon>Tannerellaceae</taxon>
        <taxon>Parabacteroides</taxon>
    </lineage>
</organism>
<evidence type="ECO:0000313" key="3">
    <source>
        <dbReference type="EMBL" id="MCB6518292.1"/>
    </source>
</evidence>
<dbReference type="Proteomes" id="UP001198806">
    <property type="component" value="Unassembled WGS sequence"/>
</dbReference>
<dbReference type="Gene3D" id="3.40.1350.10">
    <property type="match status" value="1"/>
</dbReference>
<evidence type="ECO:0000259" key="2">
    <source>
        <dbReference type="Pfam" id="PF17761"/>
    </source>
</evidence>
<dbReference type="Proteomes" id="UP000315827">
    <property type="component" value="Unassembled WGS sequence"/>
</dbReference>
<dbReference type="InterPro" id="IPR009362">
    <property type="entry name" value="YhcG_C"/>
</dbReference>
<dbReference type="InterPro" id="IPR053148">
    <property type="entry name" value="PD-DEXK-like_domain"/>
</dbReference>
<dbReference type="Pfam" id="PF17761">
    <property type="entry name" value="DUF1016_N"/>
    <property type="match status" value="1"/>
</dbReference>
<accession>A0A174RKR3</accession>
<sequence length="335" mass="39826">MWHYRWSTCKVATYLNTEICMTNWYVGKRIKEDILYNQRAEYGKQVIKKLATRLTVKYGSGWGYGKLKHCVRSAYLFSEDEIGYAVRSQLTWTHLRSLMGVKDELARSFYVEMCRMEHWDTRTLDEKIDCQLYERTAISRKPEDMIRKELNEIKENNQLLPDLIFRSSYFLDMLGLPDIFSEKDLEMAILSQIQLFIKEMGTDFAFLDRQKRITVDAVDYYIDLLFFHRGLKRLIAIDLKLGKFKPEYEGQMLLYLRYLNKNERKEGEESPIGLILCSEGNTEHIEYLMLDEDSPIKVAQYYTKLPDKKVLSEKLRRAISIAREHYSELRQTKDI</sequence>
<dbReference type="PANTHER" id="PTHR30547:SF5">
    <property type="entry name" value="NUCLEASE YHCG-RELATED"/>
    <property type="match status" value="1"/>
</dbReference>
<gene>
    <name evidence="4" type="ORF">FSA05_09555</name>
    <name evidence="3" type="ORF">LI194_10825</name>
</gene>
<dbReference type="InterPro" id="IPR011856">
    <property type="entry name" value="tRNA_endonuc-like_dom_sf"/>
</dbReference>
<comment type="caution">
    <text evidence="4">The sequence shown here is derived from an EMBL/GenBank/DDBJ whole genome shotgun (WGS) entry which is preliminary data.</text>
</comment>
<dbReference type="PANTHER" id="PTHR30547">
    <property type="entry name" value="UNCHARACTERIZED PROTEIN YHCG-RELATED"/>
    <property type="match status" value="1"/>
</dbReference>
<feature type="domain" description="YhcG PDDEXK nuclease" evidence="1">
    <location>
        <begin position="164"/>
        <end position="314"/>
    </location>
</feature>
<reference evidence="4 5" key="1">
    <citation type="submission" date="2019-07" db="EMBL/GenBank/DDBJ databases">
        <title>Genome sequencing of Parabacteroides distasonis iSURF_7.</title>
        <authorList>
            <person name="Degefu H.N."/>
            <person name="Ruoff K.L."/>
            <person name="Price C.E."/>
            <person name="Valls R.A."/>
            <person name="O'Toole G.A."/>
        </authorList>
    </citation>
    <scope>NUCLEOTIDE SEQUENCE [LARGE SCALE GENOMIC DNA]</scope>
    <source>
        <strain evidence="4 5">CFPLTA003_1B</strain>
    </source>
</reference>
<feature type="domain" description="YhcG N-terminal" evidence="2">
    <location>
        <begin position="10"/>
        <end position="135"/>
    </location>
</feature>